<evidence type="ECO:0000259" key="2">
    <source>
        <dbReference type="Pfam" id="PF01205"/>
    </source>
</evidence>
<evidence type="ECO:0000313" key="5">
    <source>
        <dbReference type="Proteomes" id="UP001437460"/>
    </source>
</evidence>
<dbReference type="InterPro" id="IPR035647">
    <property type="entry name" value="EFG_III/V"/>
</dbReference>
<sequence length="216" mass="23867">MMERYKILFEGGEGELTEKKSRFIATTRPVESEEEAVVFIDEMKKKYWDARHNCSAYVIGERGQVQRCSDDGEPAQTAGRPMLDVLLGAEVKNICVVVTRYFGGTLLGTGGLVRAYSGAVQEGLKNSVIVEKCPGVELKIHTDYNGIGKIQYITAQMEIPVLDTQYTDAVDVVCMVPLEKEGSLVAQITEKTGGKAVMTREKECYYGFADGELVLF</sequence>
<dbReference type="SUPFAM" id="SSF54980">
    <property type="entry name" value="EF-G C-terminal domain-like"/>
    <property type="match status" value="1"/>
</dbReference>
<evidence type="ECO:0000256" key="1">
    <source>
        <dbReference type="ARBA" id="ARBA00007665"/>
    </source>
</evidence>
<organism evidence="4 5">
    <name type="scientific">Ventrimonas faecis</name>
    <dbReference type="NCBI Taxonomy" id="3133170"/>
    <lineage>
        <taxon>Bacteria</taxon>
        <taxon>Bacillati</taxon>
        <taxon>Bacillota</taxon>
        <taxon>Clostridia</taxon>
        <taxon>Lachnospirales</taxon>
        <taxon>Lachnospiraceae</taxon>
        <taxon>Ventrimonas</taxon>
    </lineage>
</organism>
<comment type="similarity">
    <text evidence="1">Belongs to the IMPACT family.</text>
</comment>
<reference evidence="4 5" key="1">
    <citation type="submission" date="2024-03" db="EMBL/GenBank/DDBJ databases">
        <title>Human intestinal bacterial collection.</title>
        <authorList>
            <person name="Pauvert C."/>
            <person name="Hitch T.C.A."/>
            <person name="Clavel T."/>
        </authorList>
    </citation>
    <scope>NUCLEOTIDE SEQUENCE [LARGE SCALE GENOMIC DNA]</scope>
    <source>
        <strain evidence="4 5">CLA-AP-H27</strain>
    </source>
</reference>
<dbReference type="Pfam" id="PF01205">
    <property type="entry name" value="Impact_N"/>
    <property type="match status" value="1"/>
</dbReference>
<comment type="caution">
    <text evidence="4">The sequence shown here is derived from an EMBL/GenBank/DDBJ whole genome shotgun (WGS) entry which is preliminary data.</text>
</comment>
<dbReference type="Gene3D" id="3.30.230.30">
    <property type="entry name" value="Impact, N-terminal domain"/>
    <property type="match status" value="1"/>
</dbReference>
<dbReference type="InterPro" id="IPR036956">
    <property type="entry name" value="Impact_N_sf"/>
</dbReference>
<accession>A0ABV1HJP2</accession>
<dbReference type="Proteomes" id="UP001437460">
    <property type="component" value="Unassembled WGS sequence"/>
</dbReference>
<dbReference type="EMBL" id="JBBMFJ010000007">
    <property type="protein sequence ID" value="MEQ2562536.1"/>
    <property type="molecule type" value="Genomic_DNA"/>
</dbReference>
<dbReference type="InterPro" id="IPR015796">
    <property type="entry name" value="Impact_YigZ-like"/>
</dbReference>
<feature type="domain" description="UPF0029" evidence="3">
    <location>
        <begin position="140"/>
        <end position="195"/>
    </location>
</feature>
<dbReference type="InterPro" id="IPR020568">
    <property type="entry name" value="Ribosomal_Su5_D2-typ_SF"/>
</dbReference>
<evidence type="ECO:0000259" key="3">
    <source>
        <dbReference type="Pfam" id="PF09186"/>
    </source>
</evidence>
<dbReference type="Pfam" id="PF09186">
    <property type="entry name" value="DUF1949"/>
    <property type="match status" value="1"/>
</dbReference>
<dbReference type="InterPro" id="IPR015269">
    <property type="entry name" value="UPF0029_Impact_C"/>
</dbReference>
<keyword evidence="5" id="KW-1185">Reference proteome</keyword>
<dbReference type="InterPro" id="IPR023582">
    <property type="entry name" value="Impact"/>
</dbReference>
<dbReference type="PROSITE" id="PS00910">
    <property type="entry name" value="UPF0029"/>
    <property type="match status" value="1"/>
</dbReference>
<dbReference type="SUPFAM" id="SSF54211">
    <property type="entry name" value="Ribosomal protein S5 domain 2-like"/>
    <property type="match status" value="1"/>
</dbReference>
<gene>
    <name evidence="4" type="ORF">WMO41_05090</name>
</gene>
<dbReference type="InterPro" id="IPR001498">
    <property type="entry name" value="Impact_N"/>
</dbReference>
<dbReference type="NCBIfam" id="TIGR00257">
    <property type="entry name" value="IMPACT_YIGZ"/>
    <property type="match status" value="1"/>
</dbReference>
<protein>
    <submittedName>
        <fullName evidence="4">YigZ family protein</fullName>
    </submittedName>
</protein>
<dbReference type="PANTHER" id="PTHR16301">
    <property type="entry name" value="IMPACT-RELATED"/>
    <property type="match status" value="1"/>
</dbReference>
<proteinExistence type="inferred from homology"/>
<dbReference type="RefSeq" id="WP_349228829.1">
    <property type="nucleotide sequence ID" value="NZ_JBBMFJ010000007.1"/>
</dbReference>
<evidence type="ECO:0000313" key="4">
    <source>
        <dbReference type="EMBL" id="MEQ2562536.1"/>
    </source>
</evidence>
<dbReference type="PANTHER" id="PTHR16301:SF20">
    <property type="entry name" value="IMPACT FAMILY MEMBER YIGZ"/>
    <property type="match status" value="1"/>
</dbReference>
<dbReference type="InterPro" id="IPR020569">
    <property type="entry name" value="UPF0029_Impact_CS"/>
</dbReference>
<feature type="domain" description="Impact N-terminal" evidence="2">
    <location>
        <begin position="19"/>
        <end position="123"/>
    </location>
</feature>
<dbReference type="Gene3D" id="3.30.70.240">
    <property type="match status" value="1"/>
</dbReference>
<name>A0ABV1HJP2_9FIRM</name>